<name>A0A815J496_9BILA</name>
<gene>
    <name evidence="1" type="ORF">IZO911_LOCUS38100</name>
</gene>
<sequence length="396" mass="45442">MNDQVNKPPTIRATHLTNNNITGSASQKLCLFKLMSFIFHDVIDQLTNTLDIYTCLREIISYTYSIKFRKSWLMYFQSLTIRFQSLMAHHLPDLIIPKIHFVTEYLRTINANGPATRFWCMRFEDDKNNCGYYVPIERSIQNLLNKPDVINYLINNVNNNISQTKNDPDLMLTYRDGTAAKDNPSLKLHSNSFLIQFYSDGIGITNPLGPKKDKHKLTLYYFLLEDLPDFVKSMLQSIGIVGICPTKFLSIQTNRMKFFEPIIKDLNHLQTTGLVVQTFSGQLHFAFSLFAADNLASHEIGGFQQNFNSGQFCRLCHISYKFRLIPLTEISFLPRTVTTHDAYIRQAVNLFNTRPVAGVVGESPLSRLIAFHAIKSLPDDLMHDYAEGINKNFVFI</sequence>
<dbReference type="EMBL" id="CAJNOE010001022">
    <property type="protein sequence ID" value="CAF1375414.1"/>
    <property type="molecule type" value="Genomic_DNA"/>
</dbReference>
<proteinExistence type="predicted"/>
<reference evidence="1" key="1">
    <citation type="submission" date="2021-02" db="EMBL/GenBank/DDBJ databases">
        <authorList>
            <person name="Nowell W R."/>
        </authorList>
    </citation>
    <scope>NUCLEOTIDE SEQUENCE</scope>
</reference>
<dbReference type="Proteomes" id="UP000663860">
    <property type="component" value="Unassembled WGS sequence"/>
</dbReference>
<comment type="caution">
    <text evidence="1">The sequence shown here is derived from an EMBL/GenBank/DDBJ whole genome shotgun (WGS) entry which is preliminary data.</text>
</comment>
<dbReference type="AlphaFoldDB" id="A0A815J496"/>
<evidence type="ECO:0000313" key="2">
    <source>
        <dbReference type="Proteomes" id="UP000663860"/>
    </source>
</evidence>
<evidence type="ECO:0000313" key="1">
    <source>
        <dbReference type="EMBL" id="CAF1375414.1"/>
    </source>
</evidence>
<protein>
    <submittedName>
        <fullName evidence="1">Uncharacterized protein</fullName>
    </submittedName>
</protein>
<organism evidence="1 2">
    <name type="scientific">Adineta steineri</name>
    <dbReference type="NCBI Taxonomy" id="433720"/>
    <lineage>
        <taxon>Eukaryota</taxon>
        <taxon>Metazoa</taxon>
        <taxon>Spiralia</taxon>
        <taxon>Gnathifera</taxon>
        <taxon>Rotifera</taxon>
        <taxon>Eurotatoria</taxon>
        <taxon>Bdelloidea</taxon>
        <taxon>Adinetida</taxon>
        <taxon>Adinetidae</taxon>
        <taxon>Adineta</taxon>
    </lineage>
</organism>
<accession>A0A815J496</accession>